<evidence type="ECO:0000256" key="8">
    <source>
        <dbReference type="ARBA" id="ARBA00023128"/>
    </source>
</evidence>
<accession>A0A8T0G7I5</accession>
<dbReference type="GO" id="GO:0005743">
    <property type="term" value="C:mitochondrial inner membrane"/>
    <property type="evidence" value="ECO:0007669"/>
    <property type="project" value="UniProtKB-SubCell"/>
</dbReference>
<dbReference type="InterPro" id="IPR018108">
    <property type="entry name" value="MCP_transmembrane"/>
</dbReference>
<keyword evidence="5" id="KW-0677">Repeat</keyword>
<evidence type="ECO:0000256" key="3">
    <source>
        <dbReference type="ARBA" id="ARBA00022448"/>
    </source>
</evidence>
<keyword evidence="13" id="KW-1185">Reference proteome</keyword>
<evidence type="ECO:0000256" key="9">
    <source>
        <dbReference type="ARBA" id="ARBA00023136"/>
    </source>
</evidence>
<protein>
    <recommendedName>
        <fullName evidence="14">Mitochondrial carrier protein MTM1</fullName>
    </recommendedName>
</protein>
<evidence type="ECO:0000256" key="5">
    <source>
        <dbReference type="ARBA" id="ARBA00022737"/>
    </source>
</evidence>
<evidence type="ECO:0000256" key="1">
    <source>
        <dbReference type="ARBA" id="ARBA00004448"/>
    </source>
</evidence>
<dbReference type="PANTHER" id="PTHR45760:SF2">
    <property type="entry name" value="FI19922P1-RELATED"/>
    <property type="match status" value="1"/>
</dbReference>
<dbReference type="InterPro" id="IPR045315">
    <property type="entry name" value="Mtm1-like"/>
</dbReference>
<dbReference type="PROSITE" id="PS50920">
    <property type="entry name" value="SOLCAR"/>
    <property type="match status" value="3"/>
</dbReference>
<evidence type="ECO:0000313" key="13">
    <source>
        <dbReference type="Proteomes" id="UP000822688"/>
    </source>
</evidence>
<keyword evidence="8" id="KW-0496">Mitochondrion</keyword>
<keyword evidence="4 10" id="KW-0812">Transmembrane</keyword>
<comment type="similarity">
    <text evidence="2 11">Belongs to the mitochondrial carrier (TC 2.A.29) family.</text>
</comment>
<dbReference type="GO" id="GO:1990542">
    <property type="term" value="P:mitochondrial transmembrane transport"/>
    <property type="evidence" value="ECO:0007669"/>
    <property type="project" value="InterPro"/>
</dbReference>
<evidence type="ECO:0000256" key="11">
    <source>
        <dbReference type="RuleBase" id="RU000488"/>
    </source>
</evidence>
<evidence type="ECO:0000256" key="10">
    <source>
        <dbReference type="PROSITE-ProRule" id="PRU00282"/>
    </source>
</evidence>
<evidence type="ECO:0000313" key="12">
    <source>
        <dbReference type="EMBL" id="KAG0554990.1"/>
    </source>
</evidence>
<feature type="repeat" description="Solcar" evidence="10">
    <location>
        <begin position="9"/>
        <end position="138"/>
    </location>
</feature>
<evidence type="ECO:0000256" key="6">
    <source>
        <dbReference type="ARBA" id="ARBA00022792"/>
    </source>
</evidence>
<dbReference type="Proteomes" id="UP000822688">
    <property type="component" value="Chromosome 12"/>
</dbReference>
<dbReference type="Pfam" id="PF00153">
    <property type="entry name" value="Mito_carr"/>
    <property type="match status" value="4"/>
</dbReference>
<reference evidence="12" key="1">
    <citation type="submission" date="2020-06" db="EMBL/GenBank/DDBJ databases">
        <title>WGS assembly of Ceratodon purpureus strain R40.</title>
        <authorList>
            <person name="Carey S.B."/>
            <person name="Jenkins J."/>
            <person name="Shu S."/>
            <person name="Lovell J.T."/>
            <person name="Sreedasyam A."/>
            <person name="Maumus F."/>
            <person name="Tiley G.P."/>
            <person name="Fernandez-Pozo N."/>
            <person name="Barry K."/>
            <person name="Chen C."/>
            <person name="Wang M."/>
            <person name="Lipzen A."/>
            <person name="Daum C."/>
            <person name="Saski C.A."/>
            <person name="Payton A.C."/>
            <person name="Mcbreen J.C."/>
            <person name="Conrad R.E."/>
            <person name="Kollar L.M."/>
            <person name="Olsson S."/>
            <person name="Huttunen S."/>
            <person name="Landis J.B."/>
            <person name="Wickett N.J."/>
            <person name="Johnson M.G."/>
            <person name="Rensing S.A."/>
            <person name="Grimwood J."/>
            <person name="Schmutz J."/>
            <person name="Mcdaniel S.F."/>
        </authorList>
    </citation>
    <scope>NUCLEOTIDE SEQUENCE</scope>
    <source>
        <strain evidence="12">R40</strain>
    </source>
</reference>
<dbReference type="PANTHER" id="PTHR45760">
    <property type="entry name" value="FI19922P1-RELATED"/>
    <property type="match status" value="1"/>
</dbReference>
<organism evidence="12 13">
    <name type="scientific">Ceratodon purpureus</name>
    <name type="common">Fire moss</name>
    <name type="synonym">Dicranum purpureum</name>
    <dbReference type="NCBI Taxonomy" id="3225"/>
    <lineage>
        <taxon>Eukaryota</taxon>
        <taxon>Viridiplantae</taxon>
        <taxon>Streptophyta</taxon>
        <taxon>Embryophyta</taxon>
        <taxon>Bryophyta</taxon>
        <taxon>Bryophytina</taxon>
        <taxon>Bryopsida</taxon>
        <taxon>Dicranidae</taxon>
        <taxon>Pseudoditrichales</taxon>
        <taxon>Ditrichaceae</taxon>
        <taxon>Ceratodon</taxon>
    </lineage>
</organism>
<evidence type="ECO:0000256" key="4">
    <source>
        <dbReference type="ARBA" id="ARBA00022692"/>
    </source>
</evidence>
<dbReference type="EMBL" id="CM026433">
    <property type="protein sequence ID" value="KAG0554990.1"/>
    <property type="molecule type" value="Genomic_DNA"/>
</dbReference>
<comment type="subcellular location">
    <subcellularLocation>
        <location evidence="1">Mitochondrion inner membrane</location>
        <topology evidence="1">Multi-pass membrane protein</topology>
    </subcellularLocation>
</comment>
<feature type="repeat" description="Solcar" evidence="10">
    <location>
        <begin position="259"/>
        <end position="347"/>
    </location>
</feature>
<proteinExistence type="inferred from homology"/>
<evidence type="ECO:0008006" key="14">
    <source>
        <dbReference type="Google" id="ProtNLM"/>
    </source>
</evidence>
<dbReference type="InterPro" id="IPR023395">
    <property type="entry name" value="MCP_dom_sf"/>
</dbReference>
<gene>
    <name evidence="12" type="ORF">KC19_12G135500</name>
</gene>
<evidence type="ECO:0000256" key="2">
    <source>
        <dbReference type="ARBA" id="ARBA00006375"/>
    </source>
</evidence>
<sequence length="351" mass="37635">MADAPLRKVDVREKAISAAGAAFISAVIVNPLDVAKTRLQAQEAGVSYQPACAMEGSGLFKVSIDGRCPPACPRSSMAGVPPECPPTGQRYRGTFDVMRRVVNEEGFLRLWRGLNASLAISIPTVGIYLPCYDLLREELVLYSEENSLELKPYAPLLAGSIARSVAVVVCSPLELAKTRMQAQVDPRTGKLPGVLAVLRSVNNMYGVDGGQLQGIRIMWTGVGAQLARDVPFSAICWSVLEPARNFALEAAGSVPDIGRVLGANFVAGMFAGGLAAAATCPLDVIKTWRQIETDPVKVMSMTLRRTLGEIWQKGGFRGLFTGVGPRIARAAPSTGIVVSFYEVVKYVLHRT</sequence>
<name>A0A8T0G7I5_CERPU</name>
<keyword evidence="9 10" id="KW-0472">Membrane</keyword>
<keyword evidence="7" id="KW-1133">Transmembrane helix</keyword>
<keyword evidence="3 11" id="KW-0813">Transport</keyword>
<evidence type="ECO:0000256" key="7">
    <source>
        <dbReference type="ARBA" id="ARBA00022989"/>
    </source>
</evidence>
<dbReference type="AlphaFoldDB" id="A0A8T0G7I5"/>
<dbReference type="Gene3D" id="1.50.40.10">
    <property type="entry name" value="Mitochondrial carrier domain"/>
    <property type="match status" value="2"/>
</dbReference>
<dbReference type="SUPFAM" id="SSF103506">
    <property type="entry name" value="Mitochondrial carrier"/>
    <property type="match status" value="1"/>
</dbReference>
<keyword evidence="6" id="KW-0999">Mitochondrion inner membrane</keyword>
<feature type="repeat" description="Solcar" evidence="10">
    <location>
        <begin position="150"/>
        <end position="246"/>
    </location>
</feature>
<comment type="caution">
    <text evidence="12">The sequence shown here is derived from an EMBL/GenBank/DDBJ whole genome shotgun (WGS) entry which is preliminary data.</text>
</comment>